<keyword evidence="5" id="KW-1185">Reference proteome</keyword>
<dbReference type="Pfam" id="PF13649">
    <property type="entry name" value="Methyltransf_25"/>
    <property type="match status" value="1"/>
</dbReference>
<keyword evidence="1" id="KW-0489">Methyltransferase</keyword>
<keyword evidence="2" id="KW-0808">Transferase</keyword>
<proteinExistence type="predicted"/>
<name>A0A1S1R4P4_9ACTN</name>
<dbReference type="SUPFAM" id="SSF53335">
    <property type="entry name" value="S-adenosyl-L-methionine-dependent methyltransferases"/>
    <property type="match status" value="1"/>
</dbReference>
<dbReference type="InterPro" id="IPR029063">
    <property type="entry name" value="SAM-dependent_MTases_sf"/>
</dbReference>
<dbReference type="AlphaFoldDB" id="A0A1S1R4P4"/>
<dbReference type="GO" id="GO:0008168">
    <property type="term" value="F:methyltransferase activity"/>
    <property type="evidence" value="ECO:0007669"/>
    <property type="project" value="UniProtKB-KW"/>
</dbReference>
<feature type="domain" description="Methyltransferase" evidence="3">
    <location>
        <begin position="2"/>
        <end position="90"/>
    </location>
</feature>
<dbReference type="Proteomes" id="UP000179627">
    <property type="component" value="Unassembled WGS sequence"/>
</dbReference>
<dbReference type="PANTHER" id="PTHR43861:SF1">
    <property type="entry name" value="TRANS-ACONITATE 2-METHYLTRANSFERASE"/>
    <property type="match status" value="1"/>
</dbReference>
<accession>A0A1S1R4P4</accession>
<evidence type="ECO:0000313" key="5">
    <source>
        <dbReference type="Proteomes" id="UP000179627"/>
    </source>
</evidence>
<protein>
    <recommendedName>
        <fullName evidence="3">Methyltransferase domain-containing protein</fullName>
    </recommendedName>
</protein>
<evidence type="ECO:0000256" key="2">
    <source>
        <dbReference type="ARBA" id="ARBA00022679"/>
    </source>
</evidence>
<dbReference type="Gene3D" id="3.40.50.150">
    <property type="entry name" value="Vaccinia Virus protein VP39"/>
    <property type="match status" value="1"/>
</dbReference>
<dbReference type="InterPro" id="IPR041698">
    <property type="entry name" value="Methyltransf_25"/>
</dbReference>
<dbReference type="PANTHER" id="PTHR43861">
    <property type="entry name" value="TRANS-ACONITATE 2-METHYLTRANSFERASE-RELATED"/>
    <property type="match status" value="1"/>
</dbReference>
<gene>
    <name evidence="4" type="ORF">CC117_13850</name>
</gene>
<evidence type="ECO:0000313" key="4">
    <source>
        <dbReference type="EMBL" id="OHV40252.1"/>
    </source>
</evidence>
<comment type="caution">
    <text evidence="4">The sequence shown here is derived from an EMBL/GenBank/DDBJ whole genome shotgun (WGS) entry which is preliminary data.</text>
</comment>
<dbReference type="CDD" id="cd02440">
    <property type="entry name" value="AdoMet_MTases"/>
    <property type="match status" value="1"/>
</dbReference>
<dbReference type="GO" id="GO:0032259">
    <property type="term" value="P:methylation"/>
    <property type="evidence" value="ECO:0007669"/>
    <property type="project" value="UniProtKB-KW"/>
</dbReference>
<organism evidence="4 5">
    <name type="scientific">Parafrankia colletiae</name>
    <dbReference type="NCBI Taxonomy" id="573497"/>
    <lineage>
        <taxon>Bacteria</taxon>
        <taxon>Bacillati</taxon>
        <taxon>Actinomycetota</taxon>
        <taxon>Actinomycetes</taxon>
        <taxon>Frankiales</taxon>
        <taxon>Frankiaceae</taxon>
        <taxon>Parafrankia</taxon>
    </lineage>
</organism>
<dbReference type="EMBL" id="MBLM01000080">
    <property type="protein sequence ID" value="OHV40252.1"/>
    <property type="molecule type" value="Genomic_DNA"/>
</dbReference>
<evidence type="ECO:0000259" key="3">
    <source>
        <dbReference type="Pfam" id="PF13649"/>
    </source>
</evidence>
<evidence type="ECO:0000256" key="1">
    <source>
        <dbReference type="ARBA" id="ARBA00022603"/>
    </source>
</evidence>
<reference evidence="5" key="1">
    <citation type="submission" date="2016-07" db="EMBL/GenBank/DDBJ databases">
        <title>Sequence Frankia sp. strain CcI1.17.</title>
        <authorList>
            <person name="Ghodhbane-Gtari F."/>
            <person name="Swanson E."/>
            <person name="Gueddou A."/>
            <person name="Morris K."/>
            <person name="Hezbri K."/>
            <person name="Ktari A."/>
            <person name="Nouioui I."/>
            <person name="Abebe-Akele F."/>
            <person name="Simpson S."/>
            <person name="Thomas K."/>
            <person name="Gtari M."/>
            <person name="Tisa L.S."/>
            <person name="Hurst S."/>
        </authorList>
    </citation>
    <scope>NUCLEOTIDE SEQUENCE [LARGE SCALE GENOMIC DNA]</scope>
    <source>
        <strain evidence="5">Cc1.17</strain>
    </source>
</reference>
<sequence>MVADLGCGPGRDLAVFTHAGVAAVGVDLSEQMLRLAQAAGGRTVTGDIRRPPLRPAVFHGLWSSAALLHVPRPEVAGTLRAWRSLLRDGGVLSLSTSLGDREGWEAAPCRSDYPPSVPLRRWFVHHDRDELLNLIAQAGFALRTVQKEPRRMTWLQVRAVAA</sequence>